<dbReference type="AlphaFoldDB" id="A0A839DVN3"/>
<dbReference type="SUPFAM" id="SSF51004">
    <property type="entry name" value="C-terminal (heme d1) domain of cytochrome cd1-nitrite reductase"/>
    <property type="match status" value="1"/>
</dbReference>
<dbReference type="Pfam" id="PF10282">
    <property type="entry name" value="Lactonase"/>
    <property type="match status" value="1"/>
</dbReference>
<dbReference type="InterPro" id="IPR011048">
    <property type="entry name" value="Haem_d1_sf"/>
</dbReference>
<evidence type="ECO:0000256" key="1">
    <source>
        <dbReference type="ARBA" id="ARBA00005564"/>
    </source>
</evidence>
<comment type="caution">
    <text evidence="2">The sequence shown here is derived from an EMBL/GenBank/DDBJ whole genome shotgun (WGS) entry which is preliminary data.</text>
</comment>
<dbReference type="InterPro" id="IPR050282">
    <property type="entry name" value="Cycloisomerase_2"/>
</dbReference>
<dbReference type="Proteomes" id="UP000569329">
    <property type="component" value="Unassembled WGS sequence"/>
</dbReference>
<keyword evidence="3" id="KW-1185">Reference proteome</keyword>
<protein>
    <submittedName>
        <fullName evidence="2">6-phosphogluconolactonase (Cycloisomerase 2 family)</fullName>
    </submittedName>
</protein>
<accession>A0A839DVN3</accession>
<dbReference type="GO" id="GO:0016853">
    <property type="term" value="F:isomerase activity"/>
    <property type="evidence" value="ECO:0007669"/>
    <property type="project" value="UniProtKB-KW"/>
</dbReference>
<dbReference type="InterPro" id="IPR019405">
    <property type="entry name" value="Lactonase_7-beta_prop"/>
</dbReference>
<name>A0A839DVN3_9PSEU</name>
<dbReference type="Gene3D" id="2.130.10.10">
    <property type="entry name" value="YVTN repeat-like/Quinoprotein amine dehydrogenase"/>
    <property type="match status" value="1"/>
</dbReference>
<dbReference type="RefSeq" id="WP_182545258.1">
    <property type="nucleotide sequence ID" value="NZ_JACGWZ010000004.1"/>
</dbReference>
<dbReference type="InterPro" id="IPR006311">
    <property type="entry name" value="TAT_signal"/>
</dbReference>
<gene>
    <name evidence="2" type="ORF">FHX42_003398</name>
</gene>
<dbReference type="PROSITE" id="PS51318">
    <property type="entry name" value="TAT"/>
    <property type="match status" value="1"/>
</dbReference>
<dbReference type="GO" id="GO:0017057">
    <property type="term" value="F:6-phosphogluconolactonase activity"/>
    <property type="evidence" value="ECO:0007669"/>
    <property type="project" value="TreeGrafter"/>
</dbReference>
<organism evidence="2 3">
    <name type="scientific">Halosaccharopolyspora lacisalsi</name>
    <dbReference type="NCBI Taxonomy" id="1000566"/>
    <lineage>
        <taxon>Bacteria</taxon>
        <taxon>Bacillati</taxon>
        <taxon>Actinomycetota</taxon>
        <taxon>Actinomycetes</taxon>
        <taxon>Pseudonocardiales</taxon>
        <taxon>Pseudonocardiaceae</taxon>
        <taxon>Halosaccharopolyspora</taxon>
    </lineage>
</organism>
<evidence type="ECO:0000313" key="3">
    <source>
        <dbReference type="Proteomes" id="UP000569329"/>
    </source>
</evidence>
<dbReference type="InterPro" id="IPR015943">
    <property type="entry name" value="WD40/YVTN_repeat-like_dom_sf"/>
</dbReference>
<dbReference type="EMBL" id="JACGWZ010000004">
    <property type="protein sequence ID" value="MBA8826032.1"/>
    <property type="molecule type" value="Genomic_DNA"/>
</dbReference>
<dbReference type="PANTHER" id="PTHR30344">
    <property type="entry name" value="6-PHOSPHOGLUCONOLACTONASE-RELATED"/>
    <property type="match status" value="1"/>
</dbReference>
<proteinExistence type="inferred from homology"/>
<evidence type="ECO:0000313" key="2">
    <source>
        <dbReference type="EMBL" id="MBA8826032.1"/>
    </source>
</evidence>
<reference evidence="2 3" key="1">
    <citation type="submission" date="2020-07" db="EMBL/GenBank/DDBJ databases">
        <title>Sequencing the genomes of 1000 actinobacteria strains.</title>
        <authorList>
            <person name="Klenk H.-P."/>
        </authorList>
    </citation>
    <scope>NUCLEOTIDE SEQUENCE [LARGE SCALE GENOMIC DNA]</scope>
    <source>
        <strain evidence="2 3">DSM 45975</strain>
    </source>
</reference>
<keyword evidence="2" id="KW-0413">Isomerase</keyword>
<comment type="similarity">
    <text evidence="1">Belongs to the cycloisomerase 2 family.</text>
</comment>
<dbReference type="GO" id="GO:0005829">
    <property type="term" value="C:cytosol"/>
    <property type="evidence" value="ECO:0007669"/>
    <property type="project" value="TreeGrafter"/>
</dbReference>
<dbReference type="PANTHER" id="PTHR30344:SF1">
    <property type="entry name" value="6-PHOSPHOGLUCONOLACTONASE"/>
    <property type="match status" value="1"/>
</dbReference>
<sequence>MSDHEMRRRRFLTLAAAGASTLLVPGTAQSLPRERACNRAAYLGSFTWTTPPGHGFDIARHHSASGKLTSVSRLGGVSDASWMDFSPSRRILYTTNELTPEGAVTALDVTDPFAPEVLNTRSSRGGGPTHLSVHPDGRFLLTANYTDGSIVVHRLQDDGRVGASTDLVRHVGTTRAAKAHQVLTDPSGNWVVAVDLGADAVYTYALDTRGGELTEHRRLDLPTGTGPRHLAFHPDGEHAYLLAELASTVTVLSWDSTSGTFTPGQVLDTRGDHTGGENFPAEIVISSDGRFAYATNRGDDTIATLGIGVRTDSPKLLETVPTGGSWPRHCALSPEQDRLYVANQRSGTVTSLPRDPVTGSLRPAELPVDVPGVAMVAFPS</sequence>